<accession>A0A378INV3</accession>
<dbReference type="RefSeq" id="WP_115174206.1">
    <property type="nucleotide sequence ID" value="NZ_UGNY01000001.1"/>
</dbReference>
<dbReference type="InterPro" id="IPR027385">
    <property type="entry name" value="Beta-barrel_OMP"/>
</dbReference>
<feature type="domain" description="Outer membrane protein beta-barrel" evidence="3">
    <location>
        <begin position="74"/>
        <end position="249"/>
    </location>
</feature>
<organism evidence="4 5">
    <name type="scientific">Legionella feeleii</name>
    <dbReference type="NCBI Taxonomy" id="453"/>
    <lineage>
        <taxon>Bacteria</taxon>
        <taxon>Pseudomonadati</taxon>
        <taxon>Pseudomonadota</taxon>
        <taxon>Gammaproteobacteria</taxon>
        <taxon>Legionellales</taxon>
        <taxon>Legionellaceae</taxon>
        <taxon>Legionella</taxon>
    </lineage>
</organism>
<reference evidence="4 5" key="1">
    <citation type="submission" date="2018-06" db="EMBL/GenBank/DDBJ databases">
        <authorList>
            <consortium name="Pathogen Informatics"/>
            <person name="Doyle S."/>
        </authorList>
    </citation>
    <scope>NUCLEOTIDE SEQUENCE [LARGE SCALE GENOMIC DNA]</scope>
    <source>
        <strain evidence="4 5">NCTC11978</strain>
    </source>
</reference>
<name>A0A378INV3_9GAMM</name>
<evidence type="ECO:0000256" key="1">
    <source>
        <dbReference type="ARBA" id="ARBA00022729"/>
    </source>
</evidence>
<feature type="signal peptide" evidence="2">
    <location>
        <begin position="1"/>
        <end position="21"/>
    </location>
</feature>
<evidence type="ECO:0000313" key="5">
    <source>
        <dbReference type="Proteomes" id="UP000254033"/>
    </source>
</evidence>
<evidence type="ECO:0000256" key="2">
    <source>
        <dbReference type="SAM" id="SignalP"/>
    </source>
</evidence>
<sequence>MTLKKLQAVGLGCIVSAGATAGVMGDEYWDGDSAWVITASAGPAWMKAGQTQTIYLQSDVFKTYTADRDKETIVAAELFFGMQRVLNSKLQGQLGLAFAGTSSSSLDGDVYEDGNSFYNDFAYSYKVQHMHVALKGKLLLNLDFDYEIVPYISGSLGYGRNKASSYSITPRIQQAVPAPSFQTTSTNSFSYTLGAGIQMPFAPNWWAGIGYEWMGWGKSELGRAPGQTMGTGPSINNITSSQFQLSLTYLC</sequence>
<dbReference type="Proteomes" id="UP000254033">
    <property type="component" value="Unassembled WGS sequence"/>
</dbReference>
<dbReference type="InterPro" id="IPR011250">
    <property type="entry name" value="OMP/PagP_B-barrel"/>
</dbReference>
<feature type="chain" id="PRO_5016640590" evidence="2">
    <location>
        <begin position="22"/>
        <end position="251"/>
    </location>
</feature>
<proteinExistence type="predicted"/>
<evidence type="ECO:0000313" key="4">
    <source>
        <dbReference type="EMBL" id="STX36927.1"/>
    </source>
</evidence>
<dbReference type="EMBL" id="UGNY01000001">
    <property type="protein sequence ID" value="STX36927.1"/>
    <property type="molecule type" value="Genomic_DNA"/>
</dbReference>
<dbReference type="SUPFAM" id="SSF56925">
    <property type="entry name" value="OMPA-like"/>
    <property type="match status" value="1"/>
</dbReference>
<dbReference type="AlphaFoldDB" id="A0A378INV3"/>
<dbReference type="Pfam" id="PF13505">
    <property type="entry name" value="OMP_b-brl"/>
    <property type="match status" value="1"/>
</dbReference>
<protein>
    <submittedName>
        <fullName evidence="4">Opacity protein and related surface antigens</fullName>
    </submittedName>
</protein>
<keyword evidence="1 2" id="KW-0732">Signal</keyword>
<evidence type="ECO:0000259" key="3">
    <source>
        <dbReference type="Pfam" id="PF13505"/>
    </source>
</evidence>
<gene>
    <name evidence="4" type="ORF">NCTC11978_00075</name>
</gene>
<dbReference type="Gene3D" id="2.40.160.20">
    <property type="match status" value="1"/>
</dbReference>